<proteinExistence type="predicted"/>
<sequence>MIIIPPGSDVLIFDISYIKLFYNILILFYFQDQVLLILSRKLLRHAEYKSFFVTKIDFLPNRVSAGSGRCTMNLNYKERLKRATLTDIFPDF</sequence>
<reference evidence="1 2" key="1">
    <citation type="journal article" date="2014" name="Int. J. Syst. Evol. Microbiol.">
        <title>Leptospira mayottensis sp. nov., a pathogenic species of the genus Leptospira isolated from humans.</title>
        <authorList>
            <person name="Bourhy P."/>
            <person name="Collet L."/>
            <person name="Brisse S."/>
            <person name="Picardeau M."/>
        </authorList>
    </citation>
    <scope>NUCLEOTIDE SEQUENCE [LARGE SCALE GENOMIC DNA]</scope>
    <source>
        <strain evidence="1 2">200901122</strain>
    </source>
</reference>
<evidence type="ECO:0000313" key="2">
    <source>
        <dbReference type="Proteomes" id="UP000001343"/>
    </source>
</evidence>
<dbReference type="Proteomes" id="UP000001343">
    <property type="component" value="Unassembled WGS sequence"/>
</dbReference>
<comment type="caution">
    <text evidence="1">The sequence shown here is derived from an EMBL/GenBank/DDBJ whole genome shotgun (WGS) entry which is preliminary data.</text>
</comment>
<evidence type="ECO:0000313" key="1">
    <source>
        <dbReference type="EMBL" id="EKS00675.1"/>
    </source>
</evidence>
<accession>A0AA87MRR6</accession>
<dbReference type="AlphaFoldDB" id="A0AA87MRR6"/>
<name>A0AA87MRR6_9LEPT</name>
<gene>
    <name evidence="1" type="ORF">LEP1GSC125_1447</name>
</gene>
<dbReference type="RefSeq" id="WP_002762328.1">
    <property type="nucleotide sequence ID" value="NZ_AKWM02000030.1"/>
</dbReference>
<organism evidence="1 2">
    <name type="scientific">Leptospira mayottensis 200901122</name>
    <dbReference type="NCBI Taxonomy" id="1193010"/>
    <lineage>
        <taxon>Bacteria</taxon>
        <taxon>Pseudomonadati</taxon>
        <taxon>Spirochaetota</taxon>
        <taxon>Spirochaetia</taxon>
        <taxon>Leptospirales</taxon>
        <taxon>Leptospiraceae</taxon>
        <taxon>Leptospira</taxon>
    </lineage>
</organism>
<protein>
    <submittedName>
        <fullName evidence="1">Uncharacterized protein</fullName>
    </submittedName>
</protein>
<dbReference type="EMBL" id="AKWM02000030">
    <property type="protein sequence ID" value="EKS00675.1"/>
    <property type="molecule type" value="Genomic_DNA"/>
</dbReference>